<dbReference type="Pfam" id="PF13927">
    <property type="entry name" value="Ig_3"/>
    <property type="match status" value="1"/>
</dbReference>
<dbReference type="InterPro" id="IPR036179">
    <property type="entry name" value="Ig-like_dom_sf"/>
</dbReference>
<name>A0A7R8XH72_9CRUS</name>
<dbReference type="SUPFAM" id="SSF48726">
    <property type="entry name" value="Immunoglobulin"/>
    <property type="match status" value="2"/>
</dbReference>
<dbReference type="OrthoDB" id="8049355at2759"/>
<dbReference type="Pfam" id="PF07679">
    <property type="entry name" value="I-set"/>
    <property type="match status" value="1"/>
</dbReference>
<dbReference type="InterPro" id="IPR037448">
    <property type="entry name" value="Zig-8"/>
</dbReference>
<dbReference type="SMART" id="SM00408">
    <property type="entry name" value="IGc2"/>
    <property type="match status" value="2"/>
</dbReference>
<dbReference type="AlphaFoldDB" id="A0A7R8XH72"/>
<dbReference type="GO" id="GO:0050808">
    <property type="term" value="P:synapse organization"/>
    <property type="evidence" value="ECO:0007669"/>
    <property type="project" value="TreeGrafter"/>
</dbReference>
<dbReference type="Proteomes" id="UP000677054">
    <property type="component" value="Unassembled WGS sequence"/>
</dbReference>
<accession>A0A7R8XH72</accession>
<dbReference type="Gene3D" id="2.60.40.10">
    <property type="entry name" value="Immunoglobulins"/>
    <property type="match status" value="2"/>
</dbReference>
<dbReference type="GO" id="GO:0032589">
    <property type="term" value="C:neuron projection membrane"/>
    <property type="evidence" value="ECO:0007669"/>
    <property type="project" value="TreeGrafter"/>
</dbReference>
<evidence type="ECO:0000313" key="4">
    <source>
        <dbReference type="Proteomes" id="UP000677054"/>
    </source>
</evidence>
<dbReference type="PROSITE" id="PS50835">
    <property type="entry name" value="IG_LIKE"/>
    <property type="match status" value="2"/>
</dbReference>
<dbReference type="InterPro" id="IPR007110">
    <property type="entry name" value="Ig-like_dom"/>
</dbReference>
<dbReference type="InterPro" id="IPR003599">
    <property type="entry name" value="Ig_sub"/>
</dbReference>
<evidence type="ECO:0000256" key="1">
    <source>
        <dbReference type="SAM" id="MobiDB-lite"/>
    </source>
</evidence>
<sequence length="278" mass="30307">MTVTLTRAGRGGGSKPEFASDNPRMALAQLGSETHLPCLIHHIHNEKVSWMRKLDQHILTVDNFTFIGDERFSAKVEEGEFSVKWTLTISSVSERDAQTYECQISTSPKQSLSLDLYVAVPRVEIVGDAEVVVQSGSRVDLKCRMRGILEMPHKVIWYRNGKKVVGIIHTAPEGHSSSTQGIIVGPEERSGSPETPVYMSTLMITHARKEDAGNYSCVPHDEGPKDLPFAKVTLHVISGEQPAAMQHSNRACGISGFPGLLAACLPLTAVLARSGHVT</sequence>
<feature type="domain" description="Ig-like" evidence="2">
    <location>
        <begin position="16"/>
        <end position="113"/>
    </location>
</feature>
<dbReference type="PANTHER" id="PTHR23279">
    <property type="entry name" value="DEFECTIVE PROBOSCIS EXTENSION RESPONSE DPR -RELATED"/>
    <property type="match status" value="1"/>
</dbReference>
<organism evidence="3">
    <name type="scientific">Darwinula stevensoni</name>
    <dbReference type="NCBI Taxonomy" id="69355"/>
    <lineage>
        <taxon>Eukaryota</taxon>
        <taxon>Metazoa</taxon>
        <taxon>Ecdysozoa</taxon>
        <taxon>Arthropoda</taxon>
        <taxon>Crustacea</taxon>
        <taxon>Oligostraca</taxon>
        <taxon>Ostracoda</taxon>
        <taxon>Podocopa</taxon>
        <taxon>Podocopida</taxon>
        <taxon>Darwinulocopina</taxon>
        <taxon>Darwinuloidea</taxon>
        <taxon>Darwinulidae</taxon>
        <taxon>Darwinula</taxon>
    </lineage>
</organism>
<gene>
    <name evidence="3" type="ORF">DSTB1V02_LOCUS7001</name>
</gene>
<protein>
    <recommendedName>
        <fullName evidence="2">Ig-like domain-containing protein</fullName>
    </recommendedName>
</protein>
<dbReference type="PANTHER" id="PTHR23279:SF21">
    <property type="entry name" value="DEFECTIVE PROBOSCIS EXTENSION RESPONSE 11, ISOFORM B-RELATED"/>
    <property type="match status" value="1"/>
</dbReference>
<dbReference type="InterPro" id="IPR013098">
    <property type="entry name" value="Ig_I-set"/>
</dbReference>
<dbReference type="EMBL" id="LR900880">
    <property type="protein sequence ID" value="CAD7247167.1"/>
    <property type="molecule type" value="Genomic_DNA"/>
</dbReference>
<dbReference type="SMART" id="SM00409">
    <property type="entry name" value="IG"/>
    <property type="match status" value="2"/>
</dbReference>
<dbReference type="InterPro" id="IPR003598">
    <property type="entry name" value="Ig_sub2"/>
</dbReference>
<reference evidence="3" key="1">
    <citation type="submission" date="2020-11" db="EMBL/GenBank/DDBJ databases">
        <authorList>
            <person name="Tran Van P."/>
        </authorList>
    </citation>
    <scope>NUCLEOTIDE SEQUENCE</scope>
</reference>
<evidence type="ECO:0000259" key="2">
    <source>
        <dbReference type="PROSITE" id="PS50835"/>
    </source>
</evidence>
<feature type="region of interest" description="Disordered" evidence="1">
    <location>
        <begin position="1"/>
        <end position="21"/>
    </location>
</feature>
<evidence type="ECO:0000313" key="3">
    <source>
        <dbReference type="EMBL" id="CAD7247167.1"/>
    </source>
</evidence>
<feature type="domain" description="Ig-like" evidence="2">
    <location>
        <begin position="121"/>
        <end position="217"/>
    </location>
</feature>
<dbReference type="EMBL" id="CAJPEV010001363">
    <property type="protein sequence ID" value="CAG0892246.1"/>
    <property type="molecule type" value="Genomic_DNA"/>
</dbReference>
<proteinExistence type="predicted"/>
<keyword evidence="4" id="KW-1185">Reference proteome</keyword>
<dbReference type="InterPro" id="IPR013783">
    <property type="entry name" value="Ig-like_fold"/>
</dbReference>